<dbReference type="GO" id="GO:0043531">
    <property type="term" value="F:ADP binding"/>
    <property type="evidence" value="ECO:0007669"/>
    <property type="project" value="InterPro"/>
</dbReference>
<organism evidence="10 11">
    <name type="scientific">Colocasia esculenta</name>
    <name type="common">Wild taro</name>
    <name type="synonym">Arum esculentum</name>
    <dbReference type="NCBI Taxonomy" id="4460"/>
    <lineage>
        <taxon>Eukaryota</taxon>
        <taxon>Viridiplantae</taxon>
        <taxon>Streptophyta</taxon>
        <taxon>Embryophyta</taxon>
        <taxon>Tracheophyta</taxon>
        <taxon>Spermatophyta</taxon>
        <taxon>Magnoliopsida</taxon>
        <taxon>Liliopsida</taxon>
        <taxon>Araceae</taxon>
        <taxon>Aroideae</taxon>
        <taxon>Colocasieae</taxon>
        <taxon>Colocasia</taxon>
    </lineage>
</organism>
<dbReference type="Proteomes" id="UP000652761">
    <property type="component" value="Unassembled WGS sequence"/>
</dbReference>
<evidence type="ECO:0000256" key="5">
    <source>
        <dbReference type="ARBA" id="ARBA00022821"/>
    </source>
</evidence>
<dbReference type="PANTHER" id="PTHR36766:SF40">
    <property type="entry name" value="DISEASE RESISTANCE PROTEIN RGA3"/>
    <property type="match status" value="1"/>
</dbReference>
<dbReference type="InterPro" id="IPR002182">
    <property type="entry name" value="NB-ARC"/>
</dbReference>
<feature type="non-terminal residue" evidence="10">
    <location>
        <position position="1"/>
    </location>
</feature>
<keyword evidence="11" id="KW-1185">Reference proteome</keyword>
<dbReference type="GO" id="GO:0005524">
    <property type="term" value="F:ATP binding"/>
    <property type="evidence" value="ECO:0007669"/>
    <property type="project" value="UniProtKB-KW"/>
</dbReference>
<keyword evidence="6" id="KW-0067">ATP-binding</keyword>
<dbReference type="InterPro" id="IPR027417">
    <property type="entry name" value="P-loop_NTPase"/>
</dbReference>
<evidence type="ECO:0008006" key="12">
    <source>
        <dbReference type="Google" id="ProtNLM"/>
    </source>
</evidence>
<reference evidence="10" key="1">
    <citation type="submission" date="2017-07" db="EMBL/GenBank/DDBJ databases">
        <title>Taro Niue Genome Assembly and Annotation.</title>
        <authorList>
            <person name="Atibalentja N."/>
            <person name="Keating K."/>
            <person name="Fields C.J."/>
        </authorList>
    </citation>
    <scope>NUCLEOTIDE SEQUENCE</scope>
    <source>
        <strain evidence="10">Niue_2</strain>
        <tissue evidence="10">Leaf</tissue>
    </source>
</reference>
<evidence type="ECO:0000313" key="10">
    <source>
        <dbReference type="EMBL" id="MQM10403.1"/>
    </source>
</evidence>
<evidence type="ECO:0000256" key="1">
    <source>
        <dbReference type="ARBA" id="ARBA00008894"/>
    </source>
</evidence>
<protein>
    <recommendedName>
        <fullName evidence="12">Disease resistance RPP13-like protein 1</fullName>
    </recommendedName>
</protein>
<keyword evidence="5" id="KW-0611">Plant defense</keyword>
<dbReference type="Pfam" id="PF18052">
    <property type="entry name" value="Rx_N"/>
    <property type="match status" value="1"/>
</dbReference>
<keyword evidence="3" id="KW-0677">Repeat</keyword>
<dbReference type="PANTHER" id="PTHR36766">
    <property type="entry name" value="PLANT BROAD-SPECTRUM MILDEW RESISTANCE PROTEIN RPW8"/>
    <property type="match status" value="1"/>
</dbReference>
<feature type="region of interest" description="Disordered" evidence="7">
    <location>
        <begin position="92"/>
        <end position="116"/>
    </location>
</feature>
<accession>A0A843WG20</accession>
<evidence type="ECO:0000256" key="6">
    <source>
        <dbReference type="ARBA" id="ARBA00022840"/>
    </source>
</evidence>
<dbReference type="AlphaFoldDB" id="A0A843WG20"/>
<feature type="domain" description="Disease resistance N-terminal" evidence="9">
    <location>
        <begin position="174"/>
        <end position="247"/>
    </location>
</feature>
<dbReference type="Pfam" id="PF00931">
    <property type="entry name" value="NB-ARC"/>
    <property type="match status" value="1"/>
</dbReference>
<evidence type="ECO:0000256" key="4">
    <source>
        <dbReference type="ARBA" id="ARBA00022741"/>
    </source>
</evidence>
<dbReference type="Gene3D" id="3.40.50.300">
    <property type="entry name" value="P-loop containing nucleotide triphosphate hydrolases"/>
    <property type="match status" value="1"/>
</dbReference>
<dbReference type="SUPFAM" id="SSF52540">
    <property type="entry name" value="P-loop containing nucleoside triphosphate hydrolases"/>
    <property type="match status" value="1"/>
</dbReference>
<gene>
    <name evidence="10" type="ORF">Taro_043296</name>
</gene>
<comment type="caution">
    <text evidence="10">The sequence shown here is derived from an EMBL/GenBank/DDBJ whole genome shotgun (WGS) entry which is preliminary data.</text>
</comment>
<feature type="region of interest" description="Disordered" evidence="7">
    <location>
        <begin position="134"/>
        <end position="172"/>
    </location>
</feature>
<dbReference type="InterPro" id="IPR041118">
    <property type="entry name" value="Rx_N"/>
</dbReference>
<evidence type="ECO:0000313" key="11">
    <source>
        <dbReference type="Proteomes" id="UP000652761"/>
    </source>
</evidence>
<keyword evidence="2" id="KW-0433">Leucine-rich repeat</keyword>
<sequence>LCPSRLHLPYATRTSHASMWPPHNRHANARPSSPVRGPCRRSRNSCRCLAPLHPSSATSDARTECVTVTTRLHEPWQSCSNARVPAPNYCTTSSATPPPKHHLNNIPIEQPRNRPLSPPADQFAALALCPMGNAERPPLRSDRPDQHCASRDREGRSLVGGAGGGRPKMASPALTSKLGAELEWLQRTLHRLRATISDAEQIQTQGKSFAVWLQDMKDIACDAEDLIDEFEYEDLRRQIEGNRGRGRSTGSSSGKVCRSMMCKVHDIKRRLGDIGKYKNRLGIGDVDGRADQELMRGSMQQTGSLPTESEIFGREKEKEEILRFLLAPDDDSVVSTIAITGMGGLGKTTLAQLVYNDRRVVEHFKPRMWIWTASDYDVMELTREILGSIDLDIKLAQNLRNLDVYQRAIVDKLEGKQFLLVLDNLWDRNQKKWQSLVAPLMYGTKKGRQPMAGSTAQPVPQSGHVEVAGFELRRY</sequence>
<dbReference type="PRINTS" id="PR00364">
    <property type="entry name" value="DISEASERSIST"/>
</dbReference>
<evidence type="ECO:0000256" key="3">
    <source>
        <dbReference type="ARBA" id="ARBA00022737"/>
    </source>
</evidence>
<dbReference type="EMBL" id="NMUH01004663">
    <property type="protein sequence ID" value="MQM10403.1"/>
    <property type="molecule type" value="Genomic_DNA"/>
</dbReference>
<comment type="similarity">
    <text evidence="1">Belongs to the disease resistance NB-LRR family.</text>
</comment>
<dbReference type="OrthoDB" id="786390at2759"/>
<evidence type="ECO:0000259" key="9">
    <source>
        <dbReference type="Pfam" id="PF18052"/>
    </source>
</evidence>
<evidence type="ECO:0000259" key="8">
    <source>
        <dbReference type="Pfam" id="PF00931"/>
    </source>
</evidence>
<feature type="compositionally biased region" description="Basic and acidic residues" evidence="7">
    <location>
        <begin position="137"/>
        <end position="156"/>
    </location>
</feature>
<dbReference type="Gene3D" id="1.20.5.4130">
    <property type="match status" value="1"/>
</dbReference>
<proteinExistence type="inferred from homology"/>
<evidence type="ECO:0000256" key="7">
    <source>
        <dbReference type="SAM" id="MobiDB-lite"/>
    </source>
</evidence>
<name>A0A843WG20_COLES</name>
<dbReference type="GO" id="GO:0006952">
    <property type="term" value="P:defense response"/>
    <property type="evidence" value="ECO:0007669"/>
    <property type="project" value="UniProtKB-KW"/>
</dbReference>
<feature type="region of interest" description="Disordered" evidence="7">
    <location>
        <begin position="15"/>
        <end position="38"/>
    </location>
</feature>
<evidence type="ECO:0000256" key="2">
    <source>
        <dbReference type="ARBA" id="ARBA00022614"/>
    </source>
</evidence>
<keyword evidence="4" id="KW-0547">Nucleotide-binding</keyword>
<feature type="domain" description="NB-ARC" evidence="8">
    <location>
        <begin position="315"/>
        <end position="441"/>
    </location>
</feature>